<keyword evidence="2" id="KW-0479">Metal-binding</keyword>
<reference evidence="4 5" key="1">
    <citation type="submission" date="2020-04" db="EMBL/GenBank/DDBJ databases">
        <title>Flammeovirga sp. SR4, a novel species isolated from seawater.</title>
        <authorList>
            <person name="Wang X."/>
        </authorList>
    </citation>
    <scope>NUCLEOTIDE SEQUENCE [LARGE SCALE GENOMIC DNA]</scope>
    <source>
        <strain evidence="4 5">ATCC 23126</strain>
    </source>
</reference>
<protein>
    <submittedName>
        <fullName evidence="4">Transposase family protein</fullName>
    </submittedName>
</protein>
<name>A0A7X9RY32_9BACT</name>
<accession>A0A7X9RY32</accession>
<feature type="domain" description="DDE Tnp4" evidence="3">
    <location>
        <begin position="2"/>
        <end position="116"/>
    </location>
</feature>
<dbReference type="GO" id="GO:0046872">
    <property type="term" value="F:metal ion binding"/>
    <property type="evidence" value="ECO:0007669"/>
    <property type="project" value="UniProtKB-KW"/>
</dbReference>
<evidence type="ECO:0000256" key="1">
    <source>
        <dbReference type="ARBA" id="ARBA00001968"/>
    </source>
</evidence>
<dbReference type="AlphaFoldDB" id="A0A7X9RY32"/>
<dbReference type="Pfam" id="PF13359">
    <property type="entry name" value="DDE_Tnp_4"/>
    <property type="match status" value="1"/>
</dbReference>
<evidence type="ECO:0000313" key="4">
    <source>
        <dbReference type="EMBL" id="NME70892.1"/>
    </source>
</evidence>
<comment type="caution">
    <text evidence="4">The sequence shown here is derived from an EMBL/GenBank/DDBJ whole genome shotgun (WGS) entry which is preliminary data.</text>
</comment>
<keyword evidence="5" id="KW-1185">Reference proteome</keyword>
<dbReference type="Proteomes" id="UP000576082">
    <property type="component" value="Unassembled WGS sequence"/>
</dbReference>
<proteinExistence type="predicted"/>
<organism evidence="4 5">
    <name type="scientific">Flammeovirga aprica JL-4</name>
    <dbReference type="NCBI Taxonomy" id="694437"/>
    <lineage>
        <taxon>Bacteria</taxon>
        <taxon>Pseudomonadati</taxon>
        <taxon>Bacteroidota</taxon>
        <taxon>Cytophagia</taxon>
        <taxon>Cytophagales</taxon>
        <taxon>Flammeovirgaceae</taxon>
        <taxon>Flammeovirga</taxon>
    </lineage>
</organism>
<comment type="cofactor">
    <cofactor evidence="1">
        <name>a divalent metal cation</name>
        <dbReference type="ChEBI" id="CHEBI:60240"/>
    </cofactor>
</comment>
<evidence type="ECO:0000256" key="2">
    <source>
        <dbReference type="ARBA" id="ARBA00022723"/>
    </source>
</evidence>
<sequence length="117" mass="13410">MAFTDHTGFIHFISDTYEGSVHDKSIWDDLMIKKTSINILVDLGFLGADKKHENVILPYKTSKYKKTSSLQKQINKGISSLRIKVEHAFSGVKRLKILSQKIYLRSPNIYDLLIKVV</sequence>
<evidence type="ECO:0000259" key="3">
    <source>
        <dbReference type="Pfam" id="PF13359"/>
    </source>
</evidence>
<gene>
    <name evidence="4" type="ORF">HHU12_23155</name>
</gene>
<dbReference type="InterPro" id="IPR027806">
    <property type="entry name" value="HARBI1_dom"/>
</dbReference>
<dbReference type="EMBL" id="JABANE010000078">
    <property type="protein sequence ID" value="NME70892.1"/>
    <property type="molecule type" value="Genomic_DNA"/>
</dbReference>
<evidence type="ECO:0000313" key="5">
    <source>
        <dbReference type="Proteomes" id="UP000576082"/>
    </source>
</evidence>